<dbReference type="Proteomes" id="UP000030755">
    <property type="component" value="Unassembled WGS sequence"/>
</dbReference>
<reference evidence="5" key="2">
    <citation type="journal article" date="2018" name="Nat. Microbiol.">
        <title>Leveraging single-cell genomics to expand the fungal tree of life.</title>
        <authorList>
            <person name="Ahrendt S.R."/>
            <person name="Quandt C.A."/>
            <person name="Ciobanu D."/>
            <person name="Clum A."/>
            <person name="Salamov A."/>
            <person name="Andreopoulos B."/>
            <person name="Cheng J.F."/>
            <person name="Woyke T."/>
            <person name="Pelin A."/>
            <person name="Henrissat B."/>
            <person name="Reynolds N.K."/>
            <person name="Benny G.L."/>
            <person name="Smith M.E."/>
            <person name="James T.Y."/>
            <person name="Grigoriev I.V."/>
        </authorList>
    </citation>
    <scope>NUCLEOTIDE SEQUENCE [LARGE SCALE GENOMIC DNA]</scope>
    <source>
        <strain evidence="5">CSF55</strain>
    </source>
</reference>
<dbReference type="GO" id="GO:0003779">
    <property type="term" value="F:actin binding"/>
    <property type="evidence" value="ECO:0007669"/>
    <property type="project" value="TreeGrafter"/>
</dbReference>
<gene>
    <name evidence="2" type="ORF">O9G_001257</name>
    <name evidence="3" type="ORF">ROZALSC1DRAFT_28144</name>
</gene>
<proteinExistence type="predicted"/>
<dbReference type="GO" id="GO:0030036">
    <property type="term" value="P:actin cytoskeleton organization"/>
    <property type="evidence" value="ECO:0007669"/>
    <property type="project" value="TreeGrafter"/>
</dbReference>
<evidence type="ECO:0000256" key="1">
    <source>
        <dbReference type="SAM" id="MobiDB-lite"/>
    </source>
</evidence>
<evidence type="ECO:0000313" key="4">
    <source>
        <dbReference type="Proteomes" id="UP000030755"/>
    </source>
</evidence>
<dbReference type="EMBL" id="ML005076">
    <property type="protein sequence ID" value="RKP20352.1"/>
    <property type="molecule type" value="Genomic_DNA"/>
</dbReference>
<dbReference type="OrthoDB" id="5563016at2759"/>
<dbReference type="HOGENOM" id="CLU_900642_0_0_1"/>
<name>A0A075ATA7_ROZAC</name>
<dbReference type="AlphaFoldDB" id="A0A075ATA7"/>
<dbReference type="Proteomes" id="UP000281549">
    <property type="component" value="Unassembled WGS sequence"/>
</dbReference>
<accession>A0A075ATA7</accession>
<dbReference type="PANTHER" id="PTHR12751:SF18">
    <property type="entry name" value="PHOSPHATASE AND ACTIN REGULATOR 1"/>
    <property type="match status" value="1"/>
</dbReference>
<reference evidence="2 4" key="1">
    <citation type="journal article" date="2013" name="Curr. Biol.">
        <title>Shared signatures of parasitism and phylogenomics unite Cryptomycota and microsporidia.</title>
        <authorList>
            <person name="James T.Y."/>
            <person name="Pelin A."/>
            <person name="Bonen L."/>
            <person name="Ahrendt S."/>
            <person name="Sain D."/>
            <person name="Corradi N."/>
            <person name="Stajich J.E."/>
        </authorList>
    </citation>
    <scope>NUCLEOTIDE SEQUENCE [LARGE SCALE GENOMIC DNA]</scope>
    <source>
        <strain evidence="2 4">CSF55</strain>
        <strain evidence="2 4">CSF55</strain>
    </source>
</reference>
<dbReference type="PANTHER" id="PTHR12751">
    <property type="entry name" value="PHOSPHATASE AND ACTIN REGULATOR PHACTR"/>
    <property type="match status" value="1"/>
</dbReference>
<sequence length="309" mass="34743">MTTLSGSTEFREENDFNNIREAERIFIPLKTGSIERIEDKEGIPAFTTISSEQIPNISQNSSPLTSESSLNSSVEEQDEASDQVDEEKFKKKKSRGFSKLKNNLRAKLPSFLALKQSKEKDDKAKILTTGNIKGILKPPNPKWSSLSQINGELASLSLKDETNEQIKSDQLPLTGSLVYLPARGPTEPNTPAMSVCTSLASINTKMSASELDKPDVSLTEIDEKKTQSAYNLFEETRVKSLKNKRQRLNFSKEIFIGETHHPDDYERQGDFVAKQLTPALAAMIKAELNEMKADMDVHEESKKYTQFYR</sequence>
<evidence type="ECO:0000313" key="5">
    <source>
        <dbReference type="Proteomes" id="UP000281549"/>
    </source>
</evidence>
<feature type="region of interest" description="Disordered" evidence="1">
    <location>
        <begin position="46"/>
        <end position="92"/>
    </location>
</feature>
<reference evidence="3" key="3">
    <citation type="submission" date="2018-08" db="EMBL/GenBank/DDBJ databases">
        <title>Leveraging single-cell genomics to expand the Fungal Tree of Life.</title>
        <authorList>
            <consortium name="DOE Joint Genome Institute"/>
            <person name="Ahrendt S.R."/>
            <person name="Quandt C.A."/>
            <person name="Ciobanu D."/>
            <person name="Clum A."/>
            <person name="Salamov A."/>
            <person name="Andreopoulos B."/>
            <person name="Cheng J.-F."/>
            <person name="Woyke T."/>
            <person name="Pelin A."/>
            <person name="Henrissat B."/>
            <person name="Reynolds N."/>
            <person name="Benny G.L."/>
            <person name="Smith M.E."/>
            <person name="James T.Y."/>
            <person name="Grigoriev I.V."/>
        </authorList>
    </citation>
    <scope>NUCLEOTIDE SEQUENCE</scope>
    <source>
        <strain evidence="3">CSF55</strain>
    </source>
</reference>
<evidence type="ECO:0000313" key="2">
    <source>
        <dbReference type="EMBL" id="EPZ33506.1"/>
    </source>
</evidence>
<keyword evidence="4" id="KW-1185">Reference proteome</keyword>
<feature type="compositionally biased region" description="Polar residues" evidence="1">
    <location>
        <begin position="47"/>
        <end position="57"/>
    </location>
</feature>
<evidence type="ECO:0000313" key="3">
    <source>
        <dbReference type="EMBL" id="RKP20352.1"/>
    </source>
</evidence>
<feature type="compositionally biased region" description="Acidic residues" evidence="1">
    <location>
        <begin position="75"/>
        <end position="85"/>
    </location>
</feature>
<feature type="compositionally biased region" description="Low complexity" evidence="1">
    <location>
        <begin position="58"/>
        <end position="73"/>
    </location>
</feature>
<dbReference type="EMBL" id="KE561054">
    <property type="protein sequence ID" value="EPZ33506.1"/>
    <property type="molecule type" value="Genomic_DNA"/>
</dbReference>
<organism evidence="2 4">
    <name type="scientific">Rozella allomycis (strain CSF55)</name>
    <dbReference type="NCBI Taxonomy" id="988480"/>
    <lineage>
        <taxon>Eukaryota</taxon>
        <taxon>Fungi</taxon>
        <taxon>Fungi incertae sedis</taxon>
        <taxon>Cryptomycota</taxon>
        <taxon>Cryptomycota incertae sedis</taxon>
        <taxon>Rozella</taxon>
    </lineage>
</organism>
<protein>
    <submittedName>
        <fullName evidence="2">Uncharacterized protein</fullName>
    </submittedName>
</protein>